<feature type="non-terminal residue" evidence="2">
    <location>
        <position position="242"/>
    </location>
</feature>
<evidence type="ECO:0000313" key="3">
    <source>
        <dbReference type="Proteomes" id="UP000837857"/>
    </source>
</evidence>
<reference evidence="2" key="1">
    <citation type="submission" date="2022-03" db="EMBL/GenBank/DDBJ databases">
        <authorList>
            <person name="Martin H S."/>
        </authorList>
    </citation>
    <scope>NUCLEOTIDE SEQUENCE</scope>
</reference>
<feature type="region of interest" description="Disordered" evidence="1">
    <location>
        <begin position="195"/>
        <end position="224"/>
    </location>
</feature>
<sequence length="242" mass="27580">MSIRFINEPLVPYAGLGTQQDRRDQIVASIFMRARMFLRCVTSKQVPGRHKHWRPPSGLLRGKCARLFMRARRAPKPRAGINPLANPRIICEMSETAFNEATPRAQRLFRSMQMIAAYLRPVYDALVAKFIRHRHRDRRARRLPGAHSEYVSRGGGGEEFEEPLEHRAPRDESQLAAADVRADLCPVVGSRAPTRLPVPNPINSRSGRERAATAKWPKSIRSDQRHHTIAAIGSHRRPFETF</sequence>
<feature type="region of interest" description="Disordered" evidence="1">
    <location>
        <begin position="147"/>
        <end position="169"/>
    </location>
</feature>
<gene>
    <name evidence="2" type="ORF">IPOD504_LOCUS4759</name>
</gene>
<name>A0ABN8HZG6_9NEOP</name>
<dbReference type="EMBL" id="OW152828">
    <property type="protein sequence ID" value="CAH2044727.1"/>
    <property type="molecule type" value="Genomic_DNA"/>
</dbReference>
<proteinExistence type="predicted"/>
<evidence type="ECO:0000256" key="1">
    <source>
        <dbReference type="SAM" id="MobiDB-lite"/>
    </source>
</evidence>
<accession>A0ABN8HZG6</accession>
<protein>
    <submittedName>
        <fullName evidence="2">Uncharacterized protein</fullName>
    </submittedName>
</protein>
<dbReference type="Proteomes" id="UP000837857">
    <property type="component" value="Chromosome 16"/>
</dbReference>
<organism evidence="2 3">
    <name type="scientific">Iphiclides podalirius</name>
    <name type="common">scarce swallowtail</name>
    <dbReference type="NCBI Taxonomy" id="110791"/>
    <lineage>
        <taxon>Eukaryota</taxon>
        <taxon>Metazoa</taxon>
        <taxon>Ecdysozoa</taxon>
        <taxon>Arthropoda</taxon>
        <taxon>Hexapoda</taxon>
        <taxon>Insecta</taxon>
        <taxon>Pterygota</taxon>
        <taxon>Neoptera</taxon>
        <taxon>Endopterygota</taxon>
        <taxon>Lepidoptera</taxon>
        <taxon>Glossata</taxon>
        <taxon>Ditrysia</taxon>
        <taxon>Papilionoidea</taxon>
        <taxon>Papilionidae</taxon>
        <taxon>Papilioninae</taxon>
        <taxon>Iphiclides</taxon>
    </lineage>
</organism>
<keyword evidence="3" id="KW-1185">Reference proteome</keyword>
<evidence type="ECO:0000313" key="2">
    <source>
        <dbReference type="EMBL" id="CAH2044727.1"/>
    </source>
</evidence>